<dbReference type="AlphaFoldDB" id="A0A1X7TK48"/>
<reference evidence="1" key="1">
    <citation type="submission" date="2017-05" db="UniProtKB">
        <authorList>
            <consortium name="EnsemblMetazoa"/>
        </authorList>
    </citation>
    <scope>IDENTIFICATION</scope>
</reference>
<organism evidence="1">
    <name type="scientific">Amphimedon queenslandica</name>
    <name type="common">Sponge</name>
    <dbReference type="NCBI Taxonomy" id="400682"/>
    <lineage>
        <taxon>Eukaryota</taxon>
        <taxon>Metazoa</taxon>
        <taxon>Porifera</taxon>
        <taxon>Demospongiae</taxon>
        <taxon>Heteroscleromorpha</taxon>
        <taxon>Haplosclerida</taxon>
        <taxon>Niphatidae</taxon>
        <taxon>Amphimedon</taxon>
    </lineage>
</organism>
<dbReference type="InParanoid" id="A0A1X7TK48"/>
<protein>
    <submittedName>
        <fullName evidence="1">Uncharacterized protein</fullName>
    </submittedName>
</protein>
<proteinExistence type="predicted"/>
<dbReference type="EnsemblMetazoa" id="Aqu2.1.14955_001">
    <property type="protein sequence ID" value="Aqu2.1.14955_001"/>
    <property type="gene ID" value="Aqu2.1.14955"/>
</dbReference>
<sequence>MKEFQHWRSARHSWTRRSRWFCFLGGVLKVSMTECIKVLPGNTTTAASDSCPAIRL</sequence>
<evidence type="ECO:0000313" key="1">
    <source>
        <dbReference type="EnsemblMetazoa" id="Aqu2.1.14955_001"/>
    </source>
</evidence>
<name>A0A1X7TK48_AMPQE</name>
<accession>A0A1X7TK48</accession>